<keyword evidence="3" id="KW-1185">Reference proteome</keyword>
<feature type="compositionally biased region" description="Basic and acidic residues" evidence="1">
    <location>
        <begin position="21"/>
        <end position="34"/>
    </location>
</feature>
<protein>
    <submittedName>
        <fullName evidence="2">Uncharacterized protein</fullName>
    </submittedName>
</protein>
<accession>A0A9D5D4A8</accession>
<dbReference type="EMBL" id="JAGGNH010000001">
    <property type="protein sequence ID" value="KAJ0984868.1"/>
    <property type="molecule type" value="Genomic_DNA"/>
</dbReference>
<organism evidence="2 3">
    <name type="scientific">Dioscorea zingiberensis</name>
    <dbReference type="NCBI Taxonomy" id="325984"/>
    <lineage>
        <taxon>Eukaryota</taxon>
        <taxon>Viridiplantae</taxon>
        <taxon>Streptophyta</taxon>
        <taxon>Embryophyta</taxon>
        <taxon>Tracheophyta</taxon>
        <taxon>Spermatophyta</taxon>
        <taxon>Magnoliopsida</taxon>
        <taxon>Liliopsida</taxon>
        <taxon>Dioscoreales</taxon>
        <taxon>Dioscoreaceae</taxon>
        <taxon>Dioscorea</taxon>
    </lineage>
</organism>
<feature type="compositionally biased region" description="Basic and acidic residues" evidence="1">
    <location>
        <begin position="59"/>
        <end position="71"/>
    </location>
</feature>
<sequence length="127" mass="14608">MKKEKKKNIVRHHKLRRNQRPWREERSDEGERQNFRTTKASSHPRPDSQLSPEPSSLHTKLEPTGMKEKRLGFATESILPPRNLLSGTSLSPVERERRLPAEEQAIQAASLSPCRDATGPHKSKDQR</sequence>
<dbReference type="Proteomes" id="UP001085076">
    <property type="component" value="Miscellaneous, Linkage group lg01"/>
</dbReference>
<feature type="compositionally biased region" description="Polar residues" evidence="1">
    <location>
        <begin position="48"/>
        <end position="58"/>
    </location>
</feature>
<name>A0A9D5D4A8_9LILI</name>
<proteinExistence type="predicted"/>
<dbReference type="AlphaFoldDB" id="A0A9D5D4A8"/>
<evidence type="ECO:0000256" key="1">
    <source>
        <dbReference type="SAM" id="MobiDB-lite"/>
    </source>
</evidence>
<gene>
    <name evidence="2" type="ORF">J5N97_003224</name>
</gene>
<reference evidence="2" key="2">
    <citation type="journal article" date="2022" name="Hortic Res">
        <title>The genome of Dioscorea zingiberensis sheds light on the biosynthesis, origin and evolution of the medicinally important diosgenin saponins.</title>
        <authorList>
            <person name="Li Y."/>
            <person name="Tan C."/>
            <person name="Li Z."/>
            <person name="Guo J."/>
            <person name="Li S."/>
            <person name="Chen X."/>
            <person name="Wang C."/>
            <person name="Dai X."/>
            <person name="Yang H."/>
            <person name="Song W."/>
            <person name="Hou L."/>
            <person name="Xu J."/>
            <person name="Tong Z."/>
            <person name="Xu A."/>
            <person name="Yuan X."/>
            <person name="Wang W."/>
            <person name="Yang Q."/>
            <person name="Chen L."/>
            <person name="Sun Z."/>
            <person name="Wang K."/>
            <person name="Pan B."/>
            <person name="Chen J."/>
            <person name="Bao Y."/>
            <person name="Liu F."/>
            <person name="Qi X."/>
            <person name="Gang D.R."/>
            <person name="Wen J."/>
            <person name="Li J."/>
        </authorList>
    </citation>
    <scope>NUCLEOTIDE SEQUENCE</scope>
    <source>
        <strain evidence="2">Dzin_1.0</strain>
    </source>
</reference>
<reference evidence="2" key="1">
    <citation type="submission" date="2021-03" db="EMBL/GenBank/DDBJ databases">
        <authorList>
            <person name="Li Z."/>
            <person name="Yang C."/>
        </authorList>
    </citation>
    <scope>NUCLEOTIDE SEQUENCE</scope>
    <source>
        <strain evidence="2">Dzin_1.0</strain>
        <tissue evidence="2">Leaf</tissue>
    </source>
</reference>
<evidence type="ECO:0000313" key="2">
    <source>
        <dbReference type="EMBL" id="KAJ0984868.1"/>
    </source>
</evidence>
<feature type="compositionally biased region" description="Basic and acidic residues" evidence="1">
    <location>
        <begin position="118"/>
        <end position="127"/>
    </location>
</feature>
<feature type="region of interest" description="Disordered" evidence="1">
    <location>
        <begin position="1"/>
        <end position="127"/>
    </location>
</feature>
<feature type="compositionally biased region" description="Basic residues" evidence="1">
    <location>
        <begin position="1"/>
        <end position="20"/>
    </location>
</feature>
<evidence type="ECO:0000313" key="3">
    <source>
        <dbReference type="Proteomes" id="UP001085076"/>
    </source>
</evidence>
<comment type="caution">
    <text evidence="2">The sequence shown here is derived from an EMBL/GenBank/DDBJ whole genome shotgun (WGS) entry which is preliminary data.</text>
</comment>